<name>A0A1A5YKQ5_9BACL</name>
<organism evidence="1 2">
    <name type="scientific">Paenibacillus oryzae</name>
    <dbReference type="NCBI Taxonomy" id="1844972"/>
    <lineage>
        <taxon>Bacteria</taxon>
        <taxon>Bacillati</taxon>
        <taxon>Bacillota</taxon>
        <taxon>Bacilli</taxon>
        <taxon>Bacillales</taxon>
        <taxon>Paenibacillaceae</taxon>
        <taxon>Paenibacillus</taxon>
    </lineage>
</organism>
<dbReference type="Proteomes" id="UP000092024">
    <property type="component" value="Unassembled WGS sequence"/>
</dbReference>
<dbReference type="EMBL" id="LYPA01000050">
    <property type="protein sequence ID" value="OBR66202.1"/>
    <property type="molecule type" value="Genomic_DNA"/>
</dbReference>
<evidence type="ECO:0008006" key="3">
    <source>
        <dbReference type="Google" id="ProtNLM"/>
    </source>
</evidence>
<sequence length="155" mass="16958">MTKSRKSFAIIMLTAACVLIVLLLTGPALTRFASGGAVLKEPVYWHVMGKDAHMSLRIRQEKGGKQALRLDVWLPAGLGEPGSAAVSLRRDGETSEVPLQYVKGGPDPYGFEGFDKYTYESAGRFINDSGLWLLKVDVTDSADGTYSYEKEENIP</sequence>
<proteinExistence type="predicted"/>
<reference evidence="1 2" key="1">
    <citation type="submission" date="2016-05" db="EMBL/GenBank/DDBJ databases">
        <title>Paenibacillus oryzae. sp. nov., isolated from the rice root.</title>
        <authorList>
            <person name="Zhang J."/>
            <person name="Zhang X."/>
        </authorList>
    </citation>
    <scope>NUCLEOTIDE SEQUENCE [LARGE SCALE GENOMIC DNA]</scope>
    <source>
        <strain evidence="1 2">1DrF-4</strain>
    </source>
</reference>
<dbReference type="RefSeq" id="WP_068682400.1">
    <property type="nucleotide sequence ID" value="NZ_LYPA01000050.1"/>
</dbReference>
<evidence type="ECO:0000313" key="1">
    <source>
        <dbReference type="EMBL" id="OBR66202.1"/>
    </source>
</evidence>
<keyword evidence="2" id="KW-1185">Reference proteome</keyword>
<dbReference type="STRING" id="1844972.A7K91_20975"/>
<comment type="caution">
    <text evidence="1">The sequence shown here is derived from an EMBL/GenBank/DDBJ whole genome shotgun (WGS) entry which is preliminary data.</text>
</comment>
<accession>A0A1A5YKQ5</accession>
<dbReference type="OrthoDB" id="2353937at2"/>
<evidence type="ECO:0000313" key="2">
    <source>
        <dbReference type="Proteomes" id="UP000092024"/>
    </source>
</evidence>
<dbReference type="PROSITE" id="PS51257">
    <property type="entry name" value="PROKAR_LIPOPROTEIN"/>
    <property type="match status" value="1"/>
</dbReference>
<dbReference type="AlphaFoldDB" id="A0A1A5YKQ5"/>
<gene>
    <name evidence="1" type="ORF">A7K91_20975</name>
</gene>
<protein>
    <recommendedName>
        <fullName evidence="3">YtkA-like domain-containing protein</fullName>
    </recommendedName>
</protein>